<accession>A0A7M7NJ19</accession>
<feature type="compositionally biased region" description="Acidic residues" evidence="12">
    <location>
        <begin position="37"/>
        <end position="47"/>
    </location>
</feature>
<dbReference type="PRINTS" id="PR01078">
    <property type="entry name" value="AMINACHANNEL"/>
</dbReference>
<dbReference type="GO" id="GO:0005886">
    <property type="term" value="C:plasma membrane"/>
    <property type="evidence" value="ECO:0000318"/>
    <property type="project" value="GO_Central"/>
</dbReference>
<evidence type="ECO:0000256" key="10">
    <source>
        <dbReference type="ARBA" id="ARBA00023303"/>
    </source>
</evidence>
<evidence type="ECO:0000256" key="3">
    <source>
        <dbReference type="ARBA" id="ARBA00022461"/>
    </source>
</evidence>
<dbReference type="Proteomes" id="UP000007110">
    <property type="component" value="Unassembled WGS sequence"/>
</dbReference>
<evidence type="ECO:0000256" key="7">
    <source>
        <dbReference type="ARBA" id="ARBA00023065"/>
    </source>
</evidence>
<dbReference type="InterPro" id="IPR001873">
    <property type="entry name" value="ENaC"/>
</dbReference>
<dbReference type="PANTHER" id="PTHR11690">
    <property type="entry name" value="AMILORIDE-SENSITIVE SODIUM CHANNEL-RELATED"/>
    <property type="match status" value="1"/>
</dbReference>
<dbReference type="RefSeq" id="XP_030837178.1">
    <property type="nucleotide sequence ID" value="XM_030981318.1"/>
</dbReference>
<evidence type="ECO:0000256" key="6">
    <source>
        <dbReference type="ARBA" id="ARBA00023053"/>
    </source>
</evidence>
<feature type="transmembrane region" description="Helical" evidence="13">
    <location>
        <begin position="98"/>
        <end position="119"/>
    </location>
</feature>
<evidence type="ECO:0000256" key="5">
    <source>
        <dbReference type="ARBA" id="ARBA00022989"/>
    </source>
</evidence>
<evidence type="ECO:0000256" key="11">
    <source>
        <dbReference type="RuleBase" id="RU000679"/>
    </source>
</evidence>
<keyword evidence="6" id="KW-0915">Sodium</keyword>
<name>A0A7M7NJ19_STRPU</name>
<comment type="subcellular location">
    <subcellularLocation>
        <location evidence="1">Membrane</location>
        <topology evidence="1">Multi-pass membrane protein</topology>
    </subcellularLocation>
</comment>
<keyword evidence="3 11" id="KW-0894">Sodium channel</keyword>
<dbReference type="GO" id="GO:0035725">
    <property type="term" value="P:sodium ion transmembrane transport"/>
    <property type="evidence" value="ECO:0000318"/>
    <property type="project" value="GO_Central"/>
</dbReference>
<evidence type="ECO:0000256" key="12">
    <source>
        <dbReference type="SAM" id="MobiDB-lite"/>
    </source>
</evidence>
<comment type="similarity">
    <text evidence="11">Belongs to the amiloride-sensitive sodium channel (TC 1.A.6) family.</text>
</comment>
<evidence type="ECO:0000256" key="1">
    <source>
        <dbReference type="ARBA" id="ARBA00004141"/>
    </source>
</evidence>
<evidence type="ECO:0000313" key="15">
    <source>
        <dbReference type="Proteomes" id="UP000007110"/>
    </source>
</evidence>
<keyword evidence="9 11" id="KW-0739">Sodium transport</keyword>
<dbReference type="EnsemblMetazoa" id="XM_030981318">
    <property type="protein sequence ID" value="XP_030837178"/>
    <property type="gene ID" value="LOC115922373"/>
</dbReference>
<dbReference type="Pfam" id="PF00858">
    <property type="entry name" value="ASC"/>
    <property type="match status" value="2"/>
</dbReference>
<dbReference type="GO" id="GO:0015280">
    <property type="term" value="F:ligand-gated sodium channel activity"/>
    <property type="evidence" value="ECO:0000318"/>
    <property type="project" value="GO_Central"/>
</dbReference>
<dbReference type="AlphaFoldDB" id="A0A7M7NJ19"/>
<evidence type="ECO:0000256" key="2">
    <source>
        <dbReference type="ARBA" id="ARBA00022448"/>
    </source>
</evidence>
<evidence type="ECO:0000256" key="9">
    <source>
        <dbReference type="ARBA" id="ARBA00023201"/>
    </source>
</evidence>
<organism evidence="14 15">
    <name type="scientific">Strongylocentrotus purpuratus</name>
    <name type="common">Purple sea urchin</name>
    <dbReference type="NCBI Taxonomy" id="7668"/>
    <lineage>
        <taxon>Eukaryota</taxon>
        <taxon>Metazoa</taxon>
        <taxon>Echinodermata</taxon>
        <taxon>Eleutherozoa</taxon>
        <taxon>Echinozoa</taxon>
        <taxon>Echinoidea</taxon>
        <taxon>Euechinoidea</taxon>
        <taxon>Echinacea</taxon>
        <taxon>Camarodonta</taxon>
        <taxon>Echinidea</taxon>
        <taxon>Strongylocentrotidae</taxon>
        <taxon>Strongylocentrotus</taxon>
    </lineage>
</organism>
<evidence type="ECO:0000256" key="13">
    <source>
        <dbReference type="SAM" id="Phobius"/>
    </source>
</evidence>
<dbReference type="Gene3D" id="2.60.470.10">
    <property type="entry name" value="Acid-sensing ion channels like domains"/>
    <property type="match status" value="1"/>
</dbReference>
<keyword evidence="4 11" id="KW-0812">Transmembrane</keyword>
<reference evidence="15" key="1">
    <citation type="submission" date="2015-02" db="EMBL/GenBank/DDBJ databases">
        <title>Genome sequencing for Strongylocentrotus purpuratus.</title>
        <authorList>
            <person name="Murali S."/>
            <person name="Liu Y."/>
            <person name="Vee V."/>
            <person name="English A."/>
            <person name="Wang M."/>
            <person name="Skinner E."/>
            <person name="Han Y."/>
            <person name="Muzny D.M."/>
            <person name="Worley K.C."/>
            <person name="Gibbs R.A."/>
        </authorList>
    </citation>
    <scope>NUCLEOTIDE SEQUENCE</scope>
</reference>
<proteinExistence type="inferred from homology"/>
<dbReference type="GeneID" id="115922373"/>
<dbReference type="PANTHER" id="PTHR11690:SF293">
    <property type="entry name" value="ACID-SENSING ION CHANNEL 1"/>
    <property type="match status" value="1"/>
</dbReference>
<reference evidence="14" key="2">
    <citation type="submission" date="2021-01" db="UniProtKB">
        <authorList>
            <consortium name="EnsemblMetazoa"/>
        </authorList>
    </citation>
    <scope>IDENTIFICATION</scope>
</reference>
<keyword evidence="8 13" id="KW-0472">Membrane</keyword>
<keyword evidence="2 11" id="KW-0813">Transport</keyword>
<evidence type="ECO:0000313" key="14">
    <source>
        <dbReference type="EnsemblMetazoa" id="XP_030837178"/>
    </source>
</evidence>
<keyword evidence="5 13" id="KW-1133">Transmembrane helix</keyword>
<keyword evidence="10 11" id="KW-0407">Ion channel</keyword>
<dbReference type="OrthoDB" id="6021021at2759"/>
<dbReference type="OMA" id="SACHIEC"/>
<keyword evidence="7 11" id="KW-0406">Ion transport</keyword>
<dbReference type="InParanoid" id="A0A7M7NJ19"/>
<sequence>MNQLDRSNKVESISEKVTYGNHVEPFVDTDIDVRSVDDEEEEEEDVQSPEKKDSGDDLDTLSTIEEGSKLLLNDFLGITTLHGIKYVYNKKYSVIRRLSWVCAMLVSYVILIMTCRELVDRFNASLTKEEFSTIRKSSIAFPAVTICNSNLVKASLIENPTSRAIVQVLVDGSTERGWDAFGINATDDAFETRVDEILLAYAHQASDMILECAWKRGSKACGAANFTRKITDAGVCYTFNDGEFESDDDVEGDIRLEINRSGTRQSLWVRLNAEVDEYVSALSSEGIGFKLLVHHRGDVPLVSDIGVAIMPGVRTLIAIKKHTVHLLCVLLDKSLTVGYMTSKWRACYTEHFQMTMSYLKAPGKDDSQRLQNQFNWTRDDVTSNIAEVEIYFADMNEHHTKSVAAYNLSDLWALYVTIIYCLSLYLGDLGGLIGVHLGASLLTVFEFVDYTFVEQAHKILYIRFYWRKLKSFCSRDKKEKETST</sequence>
<evidence type="ECO:0000256" key="4">
    <source>
        <dbReference type="ARBA" id="ARBA00022692"/>
    </source>
</evidence>
<protein>
    <submittedName>
        <fullName evidence="14">Uncharacterized protein</fullName>
    </submittedName>
</protein>
<feature type="region of interest" description="Disordered" evidence="12">
    <location>
        <begin position="28"/>
        <end position="59"/>
    </location>
</feature>
<evidence type="ECO:0000256" key="8">
    <source>
        <dbReference type="ARBA" id="ARBA00023136"/>
    </source>
</evidence>
<dbReference type="KEGG" id="spu:115922373"/>
<keyword evidence="15" id="KW-1185">Reference proteome</keyword>